<keyword evidence="8" id="KW-1185">Reference proteome</keyword>
<keyword evidence="7" id="KW-0282">Flagellum</keyword>
<sequence length="94" mass="10346">MPITSITSSTGAGALSASVSPRGSSFSDYLNQFLDRLEKAQAEADSALRDFLTGKAELHTVMIAAQEARLWLELTVQLRNKLVEAYQEISRMQI</sequence>
<dbReference type="GO" id="GO:0009425">
    <property type="term" value="C:bacterial-type flagellum basal body"/>
    <property type="evidence" value="ECO:0007669"/>
    <property type="project" value="UniProtKB-SubCell"/>
</dbReference>
<dbReference type="PANTHER" id="PTHR34653">
    <property type="match status" value="1"/>
</dbReference>
<comment type="similarity">
    <text evidence="2 4">Belongs to the FliE family.</text>
</comment>
<dbReference type="NCBIfam" id="TIGR00205">
    <property type="entry name" value="fliE"/>
    <property type="match status" value="1"/>
</dbReference>
<dbReference type="GO" id="GO:0003774">
    <property type="term" value="F:cytoskeletal motor activity"/>
    <property type="evidence" value="ECO:0007669"/>
    <property type="project" value="InterPro"/>
</dbReference>
<dbReference type="AlphaFoldDB" id="A0A3D8P5Q8"/>
<keyword evidence="3 4" id="KW-0975">Bacterial flagellum</keyword>
<dbReference type="GO" id="GO:0071973">
    <property type="term" value="P:bacterial-type flagellum-dependent cell motility"/>
    <property type="evidence" value="ECO:0007669"/>
    <property type="project" value="InterPro"/>
</dbReference>
<dbReference type="Proteomes" id="UP000256329">
    <property type="component" value="Unassembled WGS sequence"/>
</dbReference>
<name>A0A3D8P5Q8_9THEO</name>
<organism evidence="7 8">
    <name type="scientific">Ammonifex thiophilus</name>
    <dbReference type="NCBI Taxonomy" id="444093"/>
    <lineage>
        <taxon>Bacteria</taxon>
        <taxon>Bacillati</taxon>
        <taxon>Bacillota</taxon>
        <taxon>Clostridia</taxon>
        <taxon>Thermoanaerobacterales</taxon>
        <taxon>Thermoanaerobacteraceae</taxon>
        <taxon>Ammonifex</taxon>
    </lineage>
</organism>
<comment type="caution">
    <text evidence="7">The sequence shown here is derived from an EMBL/GenBank/DDBJ whole genome shotgun (WGS) entry which is preliminary data.</text>
</comment>
<evidence type="ECO:0000313" key="8">
    <source>
        <dbReference type="Proteomes" id="UP000256329"/>
    </source>
</evidence>
<dbReference type="PRINTS" id="PR01006">
    <property type="entry name" value="FLGHOOKFLIE"/>
</dbReference>
<evidence type="ECO:0000256" key="4">
    <source>
        <dbReference type="HAMAP-Rule" id="MF_00724"/>
    </source>
</evidence>
<evidence type="ECO:0000256" key="5">
    <source>
        <dbReference type="NCBIfam" id="TIGR00205"/>
    </source>
</evidence>
<keyword evidence="7" id="KW-0966">Cell projection</keyword>
<dbReference type="RefSeq" id="WP_115791664.1">
    <property type="nucleotide sequence ID" value="NZ_QSLN01000001.1"/>
</dbReference>
<feature type="compositionally biased region" description="Low complexity" evidence="6">
    <location>
        <begin position="1"/>
        <end position="20"/>
    </location>
</feature>
<dbReference type="InterPro" id="IPR001624">
    <property type="entry name" value="FliE"/>
</dbReference>
<gene>
    <name evidence="4" type="primary">fliE</name>
    <name evidence="7" type="ORF">DXX99_01070</name>
</gene>
<evidence type="ECO:0000256" key="1">
    <source>
        <dbReference type="ARBA" id="ARBA00004117"/>
    </source>
</evidence>
<accession>A0A3D8P5Q8</accession>
<evidence type="ECO:0000256" key="3">
    <source>
        <dbReference type="ARBA" id="ARBA00023143"/>
    </source>
</evidence>
<dbReference type="OrthoDB" id="9812413at2"/>
<feature type="region of interest" description="Disordered" evidence="6">
    <location>
        <begin position="1"/>
        <end position="24"/>
    </location>
</feature>
<dbReference type="HAMAP" id="MF_00724">
    <property type="entry name" value="FliE"/>
    <property type="match status" value="1"/>
</dbReference>
<dbReference type="PANTHER" id="PTHR34653:SF1">
    <property type="entry name" value="FLAGELLAR HOOK-BASAL BODY COMPLEX PROTEIN FLIE"/>
    <property type="match status" value="1"/>
</dbReference>
<dbReference type="EMBL" id="QSLN01000001">
    <property type="protein sequence ID" value="RDV84670.1"/>
    <property type="molecule type" value="Genomic_DNA"/>
</dbReference>
<comment type="subcellular location">
    <subcellularLocation>
        <location evidence="1 4">Bacterial flagellum basal body</location>
    </subcellularLocation>
</comment>
<proteinExistence type="inferred from homology"/>
<dbReference type="Pfam" id="PF02049">
    <property type="entry name" value="FliE"/>
    <property type="match status" value="1"/>
</dbReference>
<protein>
    <recommendedName>
        <fullName evidence="4 5">Flagellar hook-basal body complex protein FliE</fullName>
    </recommendedName>
</protein>
<evidence type="ECO:0000313" key="7">
    <source>
        <dbReference type="EMBL" id="RDV84670.1"/>
    </source>
</evidence>
<evidence type="ECO:0000256" key="6">
    <source>
        <dbReference type="SAM" id="MobiDB-lite"/>
    </source>
</evidence>
<evidence type="ECO:0000256" key="2">
    <source>
        <dbReference type="ARBA" id="ARBA00009272"/>
    </source>
</evidence>
<dbReference type="GO" id="GO:0005198">
    <property type="term" value="F:structural molecule activity"/>
    <property type="evidence" value="ECO:0007669"/>
    <property type="project" value="UniProtKB-UniRule"/>
</dbReference>
<keyword evidence="7" id="KW-0969">Cilium</keyword>
<reference evidence="7 8" key="1">
    <citation type="submission" date="2018-08" db="EMBL/GenBank/DDBJ databases">
        <title>Form III RuBisCO-mediated autotrophy in Thermodesulfobium bacteria.</title>
        <authorList>
            <person name="Toshchakov S.V."/>
            <person name="Kublanov I.V."/>
            <person name="Frolov E."/>
            <person name="Bonch-Osmolovskaya E.A."/>
            <person name="Tourova T.P."/>
            <person name="Chernych N.A."/>
            <person name="Lebedinsky A.V."/>
        </authorList>
    </citation>
    <scope>NUCLEOTIDE SEQUENCE [LARGE SCALE GENOMIC DNA]</scope>
    <source>
        <strain evidence="7 8">SR</strain>
    </source>
</reference>